<feature type="region of interest" description="Disordered" evidence="1">
    <location>
        <begin position="1"/>
        <end position="118"/>
    </location>
</feature>
<feature type="compositionally biased region" description="Polar residues" evidence="1">
    <location>
        <begin position="28"/>
        <end position="48"/>
    </location>
</feature>
<feature type="compositionally biased region" description="Polar residues" evidence="1">
    <location>
        <begin position="1"/>
        <end position="14"/>
    </location>
</feature>
<evidence type="ECO:0000313" key="2">
    <source>
        <dbReference type="EMBL" id="QDZ23289.1"/>
    </source>
</evidence>
<dbReference type="EMBL" id="CP031043">
    <property type="protein sequence ID" value="QDZ23289.1"/>
    <property type="molecule type" value="Genomic_DNA"/>
</dbReference>
<accession>A0A5B8MRS1</accession>
<evidence type="ECO:0000313" key="3">
    <source>
        <dbReference type="Proteomes" id="UP000316726"/>
    </source>
</evidence>
<organism evidence="2 3">
    <name type="scientific">Chloropicon primus</name>
    <dbReference type="NCBI Taxonomy" id="1764295"/>
    <lineage>
        <taxon>Eukaryota</taxon>
        <taxon>Viridiplantae</taxon>
        <taxon>Chlorophyta</taxon>
        <taxon>Chloropicophyceae</taxon>
        <taxon>Chloropicales</taxon>
        <taxon>Chloropicaceae</taxon>
        <taxon>Chloropicon</taxon>
    </lineage>
</organism>
<feature type="compositionally biased region" description="Low complexity" evidence="1">
    <location>
        <begin position="83"/>
        <end position="98"/>
    </location>
</feature>
<sequence length="180" mass="17871">MGESVTSEIVSDTPPSMPMEETPAPAQMASTETMGSSLASLAPSSDVPSTAGVDAMGSSLASLGPSSDDPAPQMDVLAPAQFVSTSGGISGGSSVSSTQTPQASGTLRANDFSAPAASEEPKDFLAYIRGGGVRTGGQRGFGGFGSQIGATRDRANGAAPALAYSFPSFGGPQQRPFVFG</sequence>
<reference evidence="2 3" key="1">
    <citation type="submission" date="2018-07" db="EMBL/GenBank/DDBJ databases">
        <title>The complete nuclear genome of the prasinophyte Chloropicon primus (CCMP1205).</title>
        <authorList>
            <person name="Pombert J.-F."/>
            <person name="Otis C."/>
            <person name="Turmel M."/>
            <person name="Lemieux C."/>
        </authorList>
    </citation>
    <scope>NUCLEOTIDE SEQUENCE [LARGE SCALE GENOMIC DNA]</scope>
    <source>
        <strain evidence="2 3">CCMP1205</strain>
    </source>
</reference>
<name>A0A5B8MRS1_9CHLO</name>
<gene>
    <name evidence="2" type="ORF">A3770_10p58070</name>
</gene>
<evidence type="ECO:0000256" key="1">
    <source>
        <dbReference type="SAM" id="MobiDB-lite"/>
    </source>
</evidence>
<protein>
    <submittedName>
        <fullName evidence="2">Uncharacterized protein</fullName>
    </submittedName>
</protein>
<dbReference type="Proteomes" id="UP000316726">
    <property type="component" value="Chromosome 10"/>
</dbReference>
<keyword evidence="3" id="KW-1185">Reference proteome</keyword>
<proteinExistence type="predicted"/>
<dbReference type="AlphaFoldDB" id="A0A5B8MRS1"/>